<accession>A0A376CQ36</accession>
<name>A0A376CQ36_9CORY</name>
<feature type="transmembrane region" description="Helical" evidence="1">
    <location>
        <begin position="48"/>
        <end position="76"/>
    </location>
</feature>
<dbReference type="STRING" id="35756.GCA_001044155_02737"/>
<sequence>MNTVPPNYPQHFTHYAPDHSPLDRGDGEINVLAAVNYGFTRWASRSNWLTWGLLLVAPGVLIFALTFVLIFFGEVVPIRSDAADNLSFALMAVLVVASVVLTTVVNLWIYRGGVVQAAEPSIRFRDFYTNARVGHQLLLIIGVVAVALVLIFPIGLLFELAKGSPKADMLILLGLIVLPIALIPFFFLVPYFIADGRGVFEAIGDNIQAGRQHWLALLVYFIVEIVLSQLIIGLTFGFGVLAVVPLSAIIRGHLVRQFNCGYIPVGTNG</sequence>
<feature type="transmembrane region" description="Helical" evidence="1">
    <location>
        <begin position="214"/>
        <end position="244"/>
    </location>
</feature>
<feature type="transmembrane region" description="Helical" evidence="1">
    <location>
        <begin position="170"/>
        <end position="194"/>
    </location>
</feature>
<keyword evidence="1" id="KW-0472">Membrane</keyword>
<keyword evidence="1" id="KW-0812">Transmembrane</keyword>
<organism evidence="2 3">
    <name type="scientific">Corynebacterium pilosum</name>
    <dbReference type="NCBI Taxonomy" id="35756"/>
    <lineage>
        <taxon>Bacteria</taxon>
        <taxon>Bacillati</taxon>
        <taxon>Actinomycetota</taxon>
        <taxon>Actinomycetes</taxon>
        <taxon>Mycobacteriales</taxon>
        <taxon>Corynebacteriaceae</taxon>
        <taxon>Corynebacterium</taxon>
    </lineage>
</organism>
<feature type="transmembrane region" description="Helical" evidence="1">
    <location>
        <begin position="137"/>
        <end position="158"/>
    </location>
</feature>
<keyword evidence="1" id="KW-1133">Transmembrane helix</keyword>
<dbReference type="AlphaFoldDB" id="A0A376CQ36"/>
<proteinExistence type="predicted"/>
<reference evidence="2 3" key="1">
    <citation type="submission" date="2018-06" db="EMBL/GenBank/DDBJ databases">
        <authorList>
            <consortium name="Pathogen Informatics"/>
            <person name="Doyle S."/>
        </authorList>
    </citation>
    <scope>NUCLEOTIDE SEQUENCE [LARGE SCALE GENOMIC DNA]</scope>
    <source>
        <strain evidence="2 3">NCTC11862</strain>
    </source>
</reference>
<protein>
    <submittedName>
        <fullName evidence="2">Hypothetical membrane protein</fullName>
    </submittedName>
</protein>
<dbReference type="Proteomes" id="UP000254467">
    <property type="component" value="Unassembled WGS sequence"/>
</dbReference>
<gene>
    <name evidence="2" type="ORF">NCTC11862_02447</name>
</gene>
<evidence type="ECO:0000313" key="2">
    <source>
        <dbReference type="EMBL" id="STC70621.1"/>
    </source>
</evidence>
<evidence type="ECO:0000256" key="1">
    <source>
        <dbReference type="SAM" id="Phobius"/>
    </source>
</evidence>
<feature type="transmembrane region" description="Helical" evidence="1">
    <location>
        <begin position="88"/>
        <end position="110"/>
    </location>
</feature>
<keyword evidence="3" id="KW-1185">Reference proteome</keyword>
<dbReference type="EMBL" id="UFXQ01000001">
    <property type="protein sequence ID" value="STC70621.1"/>
    <property type="molecule type" value="Genomic_DNA"/>
</dbReference>
<evidence type="ECO:0000313" key="3">
    <source>
        <dbReference type="Proteomes" id="UP000254467"/>
    </source>
</evidence>